<dbReference type="Pfam" id="PF00128">
    <property type="entry name" value="Alpha-amylase"/>
    <property type="match status" value="1"/>
</dbReference>
<dbReference type="GO" id="GO:0003844">
    <property type="term" value="F:1,4-alpha-glucan branching enzyme activity"/>
    <property type="evidence" value="ECO:0007669"/>
    <property type="project" value="UniProtKB-EC"/>
</dbReference>
<dbReference type="GO" id="GO:0005737">
    <property type="term" value="C:cytoplasm"/>
    <property type="evidence" value="ECO:0007669"/>
    <property type="project" value="TreeGrafter"/>
</dbReference>
<gene>
    <name evidence="10" type="ORF">TH63_09020</name>
</gene>
<dbReference type="STRING" id="1379910.TH63_09020"/>
<keyword evidence="6" id="KW-0808">Transferase</keyword>
<dbReference type="InterPro" id="IPR037439">
    <property type="entry name" value="Branching_enzy"/>
</dbReference>
<dbReference type="SMART" id="SM00642">
    <property type="entry name" value="Aamy"/>
    <property type="match status" value="1"/>
</dbReference>
<keyword evidence="7" id="KW-0119">Carbohydrate metabolism</keyword>
<dbReference type="InterPro" id="IPR014756">
    <property type="entry name" value="Ig_E-set"/>
</dbReference>
<organism evidence="10 11">
    <name type="scientific">Rufibacter radiotolerans</name>
    <dbReference type="NCBI Taxonomy" id="1379910"/>
    <lineage>
        <taxon>Bacteria</taxon>
        <taxon>Pseudomonadati</taxon>
        <taxon>Bacteroidota</taxon>
        <taxon>Cytophagia</taxon>
        <taxon>Cytophagales</taxon>
        <taxon>Hymenobacteraceae</taxon>
        <taxon>Rufibacter</taxon>
    </lineage>
</organism>
<evidence type="ECO:0000256" key="3">
    <source>
        <dbReference type="ARBA" id="ARBA00009000"/>
    </source>
</evidence>
<evidence type="ECO:0000256" key="4">
    <source>
        <dbReference type="ARBA" id="ARBA00012541"/>
    </source>
</evidence>
<dbReference type="PANTHER" id="PTHR43651:SF3">
    <property type="entry name" value="1,4-ALPHA-GLUCAN-BRANCHING ENZYME"/>
    <property type="match status" value="1"/>
</dbReference>
<dbReference type="EC" id="2.4.1.18" evidence="4"/>
<dbReference type="AlphaFoldDB" id="A0A0H4VPA1"/>
<dbReference type="Gene3D" id="2.60.40.1180">
    <property type="entry name" value="Golgi alpha-mannosidase II"/>
    <property type="match status" value="1"/>
</dbReference>
<evidence type="ECO:0000256" key="1">
    <source>
        <dbReference type="ARBA" id="ARBA00000826"/>
    </source>
</evidence>
<dbReference type="InterPro" id="IPR013783">
    <property type="entry name" value="Ig-like_fold"/>
</dbReference>
<proteinExistence type="inferred from homology"/>
<dbReference type="OrthoDB" id="9761875at2"/>
<accession>A0A0H4VPA1</accession>
<keyword evidence="5" id="KW-0328">Glycosyltransferase</keyword>
<dbReference type="InterPro" id="IPR006047">
    <property type="entry name" value="GH13_cat_dom"/>
</dbReference>
<evidence type="ECO:0000256" key="7">
    <source>
        <dbReference type="ARBA" id="ARBA00023277"/>
    </source>
</evidence>
<feature type="domain" description="Glycosyl hydrolase family 13 catalytic" evidence="9">
    <location>
        <begin position="192"/>
        <end position="545"/>
    </location>
</feature>
<evidence type="ECO:0000256" key="6">
    <source>
        <dbReference type="ARBA" id="ARBA00022679"/>
    </source>
</evidence>
<feature type="active site" description="Proton donor" evidence="8">
    <location>
        <position position="390"/>
    </location>
</feature>
<feature type="active site" description="Nucleophile" evidence="8">
    <location>
        <position position="336"/>
    </location>
</feature>
<dbReference type="RefSeq" id="WP_048920661.1">
    <property type="nucleotide sequence ID" value="NZ_CP010777.1"/>
</dbReference>
<dbReference type="SUPFAM" id="SSF51445">
    <property type="entry name" value="(Trans)glycosidases"/>
    <property type="match status" value="1"/>
</dbReference>
<evidence type="ECO:0000313" key="11">
    <source>
        <dbReference type="Proteomes" id="UP000036458"/>
    </source>
</evidence>
<dbReference type="CDD" id="cd11321">
    <property type="entry name" value="AmyAc_bac_euk_BE"/>
    <property type="match status" value="1"/>
</dbReference>
<dbReference type="SUPFAM" id="SSF81296">
    <property type="entry name" value="E set domains"/>
    <property type="match status" value="1"/>
</dbReference>
<dbReference type="PATRIC" id="fig|1379910.4.peg.1958"/>
<dbReference type="Pfam" id="PF02806">
    <property type="entry name" value="Alpha-amylase_C"/>
    <property type="match status" value="1"/>
</dbReference>
<evidence type="ECO:0000256" key="2">
    <source>
        <dbReference type="ARBA" id="ARBA00002953"/>
    </source>
</evidence>
<comment type="similarity">
    <text evidence="3">Belongs to the glycosyl hydrolase 13 family. GlgB subfamily.</text>
</comment>
<dbReference type="SUPFAM" id="SSF51011">
    <property type="entry name" value="Glycosyl hydrolase domain"/>
    <property type="match status" value="1"/>
</dbReference>
<protein>
    <recommendedName>
        <fullName evidence="4">1,4-alpha-glucan branching enzyme</fullName>
        <ecNumber evidence="4">2.4.1.18</ecNumber>
    </recommendedName>
</protein>
<dbReference type="Proteomes" id="UP000036458">
    <property type="component" value="Chromosome"/>
</dbReference>
<name>A0A0H4VPA1_9BACT</name>
<sequence>MPKAPTLLPLVESDSWLTPYAPQLKERQDRFNQTVTYINQETGSLSAYAAWHHQMGLHFEPEHNGWRFREWAPAARSLSLIGDFNFWDRSRHPLQRQENGIWEIFIPASEAQLTHGQRYKVHVVDANGEGKDRISPFTFRAIQDPDTYDFSGQVWQPENPFKWNDGAFKVKKITQPLIYECHVGMAQEKHGVGTYREFADTILPHIAETGYNCLQLMALMEHPYYGSFGYHVSNFFAPTSRFGTPEDLKYLINEAHRRGIAVIMDLIHAHAVKNEAEGLANFDGSGDQYFHAGPRGTHPGWDSMLFNYGSPEVRRFLLSNVRYWLEEFHLDGFRYDGVTSMLYHHHGEGVAFGHYDRYFDKGVDEDAILYLQLASQLSHTMKAGSILIAEDMSGMPGLCRPIKDGGVGFDYRLGMGIPDYWIKTLKHKRDEDWNLDEIWHELTNRRKGEKTVAYAESHDQSLVGDKTLAFWLMDKEMYFHMRTDDPNPVIDRGIALHKMIRLITLALGGEAFLTFMGNEFGHPEWVDFPRLGNNWSYQYARRQWSLVENTELRYRHLWQFEKEMLAIAQEYKIMEHGAAHKLHQDNHNNVLIFERAGLVFLFNFSPQNSVPDYRFPVQEAGSYSVILSSDAPENGGHDRVDTSIRYFTQPTKFGPRMSIYLPNRTALVLKKED</sequence>
<dbReference type="InterPro" id="IPR006048">
    <property type="entry name" value="A-amylase/branching_C"/>
</dbReference>
<comment type="function">
    <text evidence="2">Catalyzes the formation of the alpha-1,6-glucosidic linkages in glycogen by scission of a 1,4-alpha-linked oligosaccharide from growing alpha-1,4-glucan chains and the subsequent attachment of the oligosaccharide to the alpha-1,6 position.</text>
</comment>
<dbReference type="GO" id="GO:0043169">
    <property type="term" value="F:cation binding"/>
    <property type="evidence" value="ECO:0007669"/>
    <property type="project" value="InterPro"/>
</dbReference>
<evidence type="ECO:0000256" key="8">
    <source>
        <dbReference type="PIRSR" id="PIRSR000463-1"/>
    </source>
</evidence>
<dbReference type="Gene3D" id="2.60.40.10">
    <property type="entry name" value="Immunoglobulins"/>
    <property type="match status" value="1"/>
</dbReference>
<dbReference type="InterPro" id="IPR004193">
    <property type="entry name" value="Glyco_hydro_13_N"/>
</dbReference>
<evidence type="ECO:0000256" key="5">
    <source>
        <dbReference type="ARBA" id="ARBA00022676"/>
    </source>
</evidence>
<evidence type="ECO:0000313" key="10">
    <source>
        <dbReference type="EMBL" id="AKQ45757.1"/>
    </source>
</evidence>
<dbReference type="EMBL" id="CP010777">
    <property type="protein sequence ID" value="AKQ45757.1"/>
    <property type="molecule type" value="Genomic_DNA"/>
</dbReference>
<dbReference type="InterPro" id="IPR017853">
    <property type="entry name" value="GH"/>
</dbReference>
<dbReference type="KEGG" id="ruf:TH63_09020"/>
<dbReference type="PIRSF" id="PIRSF000463">
    <property type="entry name" value="GlgB"/>
    <property type="match status" value="1"/>
</dbReference>
<reference evidence="10 11" key="1">
    <citation type="submission" date="2015-01" db="EMBL/GenBank/DDBJ databases">
        <title>Rufibacter sp./DG31D/ whole genome sequencing.</title>
        <authorList>
            <person name="Kim M.K."/>
            <person name="Srinivasan S."/>
            <person name="Lee J.-J."/>
        </authorList>
    </citation>
    <scope>NUCLEOTIDE SEQUENCE [LARGE SCALE GENOMIC DNA]</scope>
    <source>
        <strain evidence="10 11">DG31D</strain>
    </source>
</reference>
<dbReference type="FunFam" id="3.20.20.80:FF:000001">
    <property type="entry name" value="1,4-alpha-glucan branching enzyme"/>
    <property type="match status" value="1"/>
</dbReference>
<dbReference type="GO" id="GO:0004553">
    <property type="term" value="F:hydrolase activity, hydrolyzing O-glycosyl compounds"/>
    <property type="evidence" value="ECO:0007669"/>
    <property type="project" value="InterPro"/>
</dbReference>
<keyword evidence="11" id="KW-1185">Reference proteome</keyword>
<dbReference type="PANTHER" id="PTHR43651">
    <property type="entry name" value="1,4-ALPHA-GLUCAN-BRANCHING ENZYME"/>
    <property type="match status" value="1"/>
</dbReference>
<dbReference type="GO" id="GO:0005978">
    <property type="term" value="P:glycogen biosynthetic process"/>
    <property type="evidence" value="ECO:0007669"/>
    <property type="project" value="InterPro"/>
</dbReference>
<dbReference type="CDD" id="cd02854">
    <property type="entry name" value="E_set_GBE_euk_N"/>
    <property type="match status" value="1"/>
</dbReference>
<comment type="catalytic activity">
    <reaction evidence="1">
        <text>Transfers a segment of a (1-&gt;4)-alpha-D-glucan chain to a primary hydroxy group in a similar glucan chain.</text>
        <dbReference type="EC" id="2.4.1.18"/>
    </reaction>
</comment>
<dbReference type="Pfam" id="PF02922">
    <property type="entry name" value="CBM_48"/>
    <property type="match status" value="1"/>
</dbReference>
<dbReference type="InterPro" id="IPR013780">
    <property type="entry name" value="Glyco_hydro_b"/>
</dbReference>
<evidence type="ECO:0000259" key="9">
    <source>
        <dbReference type="SMART" id="SM00642"/>
    </source>
</evidence>
<dbReference type="Gene3D" id="3.20.20.80">
    <property type="entry name" value="Glycosidases"/>
    <property type="match status" value="1"/>
</dbReference>